<feature type="domain" description="Photolyase/cryptochrome alpha/beta" evidence="6">
    <location>
        <begin position="14"/>
        <end position="143"/>
    </location>
</feature>
<dbReference type="PANTHER" id="PTHR11455:SF9">
    <property type="entry name" value="CRYPTOCHROME CIRCADIAN CLOCK 5 ISOFORM X1"/>
    <property type="match status" value="1"/>
</dbReference>
<dbReference type="EMBL" id="JAVMIP010000011">
    <property type="protein sequence ID" value="MDS3861360.1"/>
    <property type="molecule type" value="Genomic_DNA"/>
</dbReference>
<keyword evidence="2 4" id="KW-0274">FAD</keyword>
<gene>
    <name evidence="7" type="ORF">RIF25_11125</name>
</gene>
<dbReference type="GO" id="GO:0003677">
    <property type="term" value="F:DNA binding"/>
    <property type="evidence" value="ECO:0007669"/>
    <property type="project" value="TreeGrafter"/>
</dbReference>
<evidence type="ECO:0000256" key="1">
    <source>
        <dbReference type="ARBA" id="ARBA00022630"/>
    </source>
</evidence>
<comment type="cofactor">
    <cofactor evidence="4">
        <name>FAD</name>
        <dbReference type="ChEBI" id="CHEBI:57692"/>
    </cofactor>
    <text evidence="4">Binds 1 FAD per subunit.</text>
</comment>
<dbReference type="Pfam" id="PF03441">
    <property type="entry name" value="FAD_binding_7"/>
    <property type="match status" value="1"/>
</dbReference>
<feature type="binding site" evidence="4">
    <location>
        <position position="291"/>
    </location>
    <ligand>
        <name>FAD</name>
        <dbReference type="ChEBI" id="CHEBI:57692"/>
    </ligand>
</feature>
<feature type="binding site" evidence="4">
    <location>
        <begin position="294"/>
        <end position="301"/>
    </location>
    <ligand>
        <name>FAD</name>
        <dbReference type="ChEBI" id="CHEBI:57692"/>
    </ligand>
</feature>
<dbReference type="InterPro" id="IPR002081">
    <property type="entry name" value="Cryptochrome/DNA_photolyase_1"/>
</dbReference>
<comment type="similarity">
    <text evidence="5">Belongs to the DNA photolyase family.</text>
</comment>
<dbReference type="Gene3D" id="1.10.579.10">
    <property type="entry name" value="DNA Cyclobutane Dipyrimidine Photolyase, subunit A, domain 3"/>
    <property type="match status" value="1"/>
</dbReference>
<dbReference type="RefSeq" id="WP_322878603.1">
    <property type="nucleotide sequence ID" value="NZ_JAVMIP010000011.1"/>
</dbReference>
<feature type="binding site" evidence="4">
    <location>
        <position position="239"/>
    </location>
    <ligand>
        <name>FAD</name>
        <dbReference type="ChEBI" id="CHEBI:57692"/>
    </ligand>
</feature>
<dbReference type="GO" id="GO:0003904">
    <property type="term" value="F:deoxyribodipyrimidine photo-lyase activity"/>
    <property type="evidence" value="ECO:0007669"/>
    <property type="project" value="TreeGrafter"/>
</dbReference>
<feature type="binding site" evidence="4">
    <location>
        <begin position="391"/>
        <end position="393"/>
    </location>
    <ligand>
        <name>FAD</name>
        <dbReference type="ChEBI" id="CHEBI:57692"/>
    </ligand>
</feature>
<keyword evidence="3 5" id="KW-0157">Chromophore</keyword>
<keyword evidence="1 4" id="KW-0285">Flavoprotein</keyword>
<dbReference type="SUPFAM" id="SSF52425">
    <property type="entry name" value="Cryptochrome/photolyase, N-terminal domain"/>
    <property type="match status" value="1"/>
</dbReference>
<proteinExistence type="inferred from homology"/>
<name>A0AAE4JWG9_9CYAN</name>
<dbReference type="PANTHER" id="PTHR11455">
    <property type="entry name" value="CRYPTOCHROME"/>
    <property type="match status" value="1"/>
</dbReference>
<evidence type="ECO:0000256" key="3">
    <source>
        <dbReference type="ARBA" id="ARBA00022991"/>
    </source>
</evidence>
<dbReference type="AlphaFoldDB" id="A0AAE4JWG9"/>
<dbReference type="Gene3D" id="1.25.40.80">
    <property type="match status" value="1"/>
</dbReference>
<dbReference type="GO" id="GO:0006950">
    <property type="term" value="P:response to stress"/>
    <property type="evidence" value="ECO:0007669"/>
    <property type="project" value="UniProtKB-ARBA"/>
</dbReference>
<evidence type="ECO:0000313" key="7">
    <source>
        <dbReference type="EMBL" id="MDS3861360.1"/>
    </source>
</evidence>
<feature type="binding site" evidence="4">
    <location>
        <begin position="251"/>
        <end position="255"/>
    </location>
    <ligand>
        <name>FAD</name>
        <dbReference type="ChEBI" id="CHEBI:57692"/>
    </ligand>
</feature>
<dbReference type="InterPro" id="IPR014729">
    <property type="entry name" value="Rossmann-like_a/b/a_fold"/>
</dbReference>
<protein>
    <submittedName>
        <fullName evidence="7">FAD-binding domain-containing protein</fullName>
    </submittedName>
</protein>
<sequence>MTNAPAMITPKTQPLILFWHRRDLRIQDNRGLGAAREKTAKVVGLFCFDPKILGGDDIAAVRVAYLVGCLEDLAQQYHQAGSQLLILQGEPATVIPKLAQALNVQALHWNCDVEPYAQARDQAVTQALSKLNIEVNTFWDQLLVAPDAIRTGAGAIYTVYSPFWKNWQQQPKAQPTKALHQAQGLTTQELEIAKKQGMIPLPTAKELGFIWNAPLYLDPGVAPAQARLAEFCQRAINSYEPDRNFPGIAGTSGLSAALKFGVLGIRDIWTASREAQAQARSEEALGAIRTWQQELAWREFYQHVMYAFPELEQGPYRQPFQNFPWSNNQDHFQAWCEGRTGFPIVDAAMRQLNQTGWMHNRCRMIVASFLTKDLIINPQWGEKYFMQRLIDGDLSANNGGWQWSASSGMDPKPLRIFNPHTQAQKFDAEAEYIRHWLPELRGVETADLLTGRISPLERQACDYPMEIVDHKVQQQKFKQLYAQQKN</sequence>
<dbReference type="PROSITE" id="PS00394">
    <property type="entry name" value="DNA_PHOTOLYASES_1_1"/>
    <property type="match status" value="1"/>
</dbReference>
<evidence type="ECO:0000313" key="8">
    <source>
        <dbReference type="Proteomes" id="UP001268256"/>
    </source>
</evidence>
<dbReference type="InterPro" id="IPR005101">
    <property type="entry name" value="Cryptochr/Photolyase_FAD-bd"/>
</dbReference>
<comment type="caution">
    <text evidence="7">The sequence shown here is derived from an EMBL/GenBank/DDBJ whole genome shotgun (WGS) entry which is preliminary data.</text>
</comment>
<reference evidence="8" key="1">
    <citation type="submission" date="2023-07" db="EMBL/GenBank/DDBJ databases">
        <authorList>
            <person name="Luz R."/>
            <person name="Cordeiro R."/>
            <person name="Fonseca A."/>
            <person name="Goncalves V."/>
        </authorList>
    </citation>
    <scope>NUCLEOTIDE SEQUENCE [LARGE SCALE GENOMIC DNA]</scope>
    <source>
        <strain evidence="8">BACA0444</strain>
    </source>
</reference>
<dbReference type="PRINTS" id="PR00147">
    <property type="entry name" value="DNAPHOTLYASE"/>
</dbReference>
<dbReference type="InterPro" id="IPR036155">
    <property type="entry name" value="Crypto/Photolyase_N_sf"/>
</dbReference>
<dbReference type="PROSITE" id="PS51645">
    <property type="entry name" value="PHR_CRY_ALPHA_BETA"/>
    <property type="match status" value="1"/>
</dbReference>
<evidence type="ECO:0000256" key="4">
    <source>
        <dbReference type="PIRSR" id="PIRSR602081-1"/>
    </source>
</evidence>
<dbReference type="InterPro" id="IPR036134">
    <property type="entry name" value="Crypto/Photolyase_FAD-like_sf"/>
</dbReference>
<dbReference type="GO" id="GO:0009416">
    <property type="term" value="P:response to light stimulus"/>
    <property type="evidence" value="ECO:0007669"/>
    <property type="project" value="TreeGrafter"/>
</dbReference>
<keyword evidence="8" id="KW-1185">Reference proteome</keyword>
<dbReference type="Proteomes" id="UP001268256">
    <property type="component" value="Unassembled WGS sequence"/>
</dbReference>
<dbReference type="GO" id="GO:0071949">
    <property type="term" value="F:FAD binding"/>
    <property type="evidence" value="ECO:0007669"/>
    <property type="project" value="TreeGrafter"/>
</dbReference>
<dbReference type="SUPFAM" id="SSF48173">
    <property type="entry name" value="Cryptochrome/photolyase FAD-binding domain"/>
    <property type="match status" value="1"/>
</dbReference>
<evidence type="ECO:0000256" key="5">
    <source>
        <dbReference type="RuleBase" id="RU004182"/>
    </source>
</evidence>
<accession>A0AAE4JWG9</accession>
<organism evidence="7 8">
    <name type="scientific">Pseudocalidococcus azoricus BACA0444</name>
    <dbReference type="NCBI Taxonomy" id="2918990"/>
    <lineage>
        <taxon>Bacteria</taxon>
        <taxon>Bacillati</taxon>
        <taxon>Cyanobacteriota</taxon>
        <taxon>Cyanophyceae</taxon>
        <taxon>Acaryochloridales</taxon>
        <taxon>Thermosynechococcaceae</taxon>
        <taxon>Pseudocalidococcus</taxon>
        <taxon>Pseudocalidococcus azoricus</taxon>
    </lineage>
</organism>
<dbReference type="InterPro" id="IPR006050">
    <property type="entry name" value="DNA_photolyase_N"/>
</dbReference>
<dbReference type="Gene3D" id="3.40.50.620">
    <property type="entry name" value="HUPs"/>
    <property type="match status" value="1"/>
</dbReference>
<dbReference type="Pfam" id="PF00875">
    <property type="entry name" value="DNA_photolyase"/>
    <property type="match status" value="1"/>
</dbReference>
<dbReference type="GO" id="GO:0006139">
    <property type="term" value="P:nucleobase-containing compound metabolic process"/>
    <property type="evidence" value="ECO:0007669"/>
    <property type="project" value="UniProtKB-ARBA"/>
</dbReference>
<evidence type="ECO:0000256" key="2">
    <source>
        <dbReference type="ARBA" id="ARBA00022827"/>
    </source>
</evidence>
<evidence type="ECO:0000259" key="6">
    <source>
        <dbReference type="PROSITE" id="PS51645"/>
    </source>
</evidence>
<dbReference type="InterPro" id="IPR018394">
    <property type="entry name" value="DNA_photolyase_1_CS_C"/>
</dbReference>